<dbReference type="InterPro" id="IPR018844">
    <property type="entry name" value="Dnt1-like_N"/>
</dbReference>
<keyword evidence="4" id="KW-1185">Reference proteome</keyword>
<feature type="compositionally biased region" description="Acidic residues" evidence="1">
    <location>
        <begin position="1028"/>
        <end position="1043"/>
    </location>
</feature>
<feature type="region of interest" description="Disordered" evidence="1">
    <location>
        <begin position="801"/>
        <end position="820"/>
    </location>
</feature>
<feature type="compositionally biased region" description="Low complexity" evidence="1">
    <location>
        <begin position="924"/>
        <end position="937"/>
    </location>
</feature>
<feature type="compositionally biased region" description="Polar residues" evidence="1">
    <location>
        <begin position="900"/>
        <end position="919"/>
    </location>
</feature>
<feature type="compositionally biased region" description="Low complexity" evidence="1">
    <location>
        <begin position="958"/>
        <end position="969"/>
    </location>
</feature>
<feature type="region of interest" description="Disordered" evidence="1">
    <location>
        <begin position="626"/>
        <end position="782"/>
    </location>
</feature>
<feature type="compositionally biased region" description="Pro residues" evidence="1">
    <location>
        <begin position="1047"/>
        <end position="1057"/>
    </location>
</feature>
<feature type="compositionally biased region" description="Basic and acidic residues" evidence="1">
    <location>
        <begin position="559"/>
        <end position="569"/>
    </location>
</feature>
<evidence type="ECO:0000256" key="1">
    <source>
        <dbReference type="SAM" id="MobiDB-lite"/>
    </source>
</evidence>
<feature type="compositionally biased region" description="Low complexity" evidence="1">
    <location>
        <begin position="499"/>
        <end position="521"/>
    </location>
</feature>
<dbReference type="GO" id="GO:0003677">
    <property type="term" value="F:DNA binding"/>
    <property type="evidence" value="ECO:0007669"/>
    <property type="project" value="InterPro"/>
</dbReference>
<gene>
    <name evidence="3" type="ORF">K458DRAFT_419049</name>
</gene>
<feature type="compositionally biased region" description="Acidic residues" evidence="1">
    <location>
        <begin position="941"/>
        <end position="952"/>
    </location>
</feature>
<feature type="compositionally biased region" description="Polar residues" evidence="1">
    <location>
        <begin position="579"/>
        <end position="596"/>
    </location>
</feature>
<evidence type="ECO:0000313" key="4">
    <source>
        <dbReference type="Proteomes" id="UP000799291"/>
    </source>
</evidence>
<feature type="region of interest" description="Disordered" evidence="1">
    <location>
        <begin position="544"/>
        <end position="596"/>
    </location>
</feature>
<proteinExistence type="predicted"/>
<dbReference type="Proteomes" id="UP000799291">
    <property type="component" value="Unassembled WGS sequence"/>
</dbReference>
<name>A0A6G1IZY6_9PLEO</name>
<dbReference type="InterPro" id="IPR017956">
    <property type="entry name" value="AT_hook_DNA-bd_motif"/>
</dbReference>
<feature type="region of interest" description="Disordered" evidence="1">
    <location>
        <begin position="129"/>
        <end position="522"/>
    </location>
</feature>
<dbReference type="Pfam" id="PF10407">
    <property type="entry name" value="Cytokin_check_N"/>
    <property type="match status" value="1"/>
</dbReference>
<feature type="compositionally biased region" description="Polar residues" evidence="1">
    <location>
        <begin position="395"/>
        <end position="410"/>
    </location>
</feature>
<organism evidence="3 4">
    <name type="scientific">Lentithecium fluviatile CBS 122367</name>
    <dbReference type="NCBI Taxonomy" id="1168545"/>
    <lineage>
        <taxon>Eukaryota</taxon>
        <taxon>Fungi</taxon>
        <taxon>Dikarya</taxon>
        <taxon>Ascomycota</taxon>
        <taxon>Pezizomycotina</taxon>
        <taxon>Dothideomycetes</taxon>
        <taxon>Pleosporomycetidae</taxon>
        <taxon>Pleosporales</taxon>
        <taxon>Massarineae</taxon>
        <taxon>Lentitheciaceae</taxon>
        <taxon>Lentithecium</taxon>
    </lineage>
</organism>
<feature type="compositionally biased region" description="Basic and acidic residues" evidence="1">
    <location>
        <begin position="134"/>
        <end position="184"/>
    </location>
</feature>
<feature type="compositionally biased region" description="Low complexity" evidence="1">
    <location>
        <begin position="260"/>
        <end position="276"/>
    </location>
</feature>
<feature type="compositionally biased region" description="Polar residues" evidence="1">
    <location>
        <begin position="706"/>
        <end position="717"/>
    </location>
</feature>
<feature type="domain" description="Nucleolar protein Dnt1-like N-terminal" evidence="2">
    <location>
        <begin position="37"/>
        <end position="107"/>
    </location>
</feature>
<reference evidence="3" key="1">
    <citation type="journal article" date="2020" name="Stud. Mycol.">
        <title>101 Dothideomycetes genomes: a test case for predicting lifestyles and emergence of pathogens.</title>
        <authorList>
            <person name="Haridas S."/>
            <person name="Albert R."/>
            <person name="Binder M."/>
            <person name="Bloem J."/>
            <person name="Labutti K."/>
            <person name="Salamov A."/>
            <person name="Andreopoulos B."/>
            <person name="Baker S."/>
            <person name="Barry K."/>
            <person name="Bills G."/>
            <person name="Bluhm B."/>
            <person name="Cannon C."/>
            <person name="Castanera R."/>
            <person name="Culley D."/>
            <person name="Daum C."/>
            <person name="Ezra D."/>
            <person name="Gonzalez J."/>
            <person name="Henrissat B."/>
            <person name="Kuo A."/>
            <person name="Liang C."/>
            <person name="Lipzen A."/>
            <person name="Lutzoni F."/>
            <person name="Magnuson J."/>
            <person name="Mondo S."/>
            <person name="Nolan M."/>
            <person name="Ohm R."/>
            <person name="Pangilinan J."/>
            <person name="Park H.-J."/>
            <person name="Ramirez L."/>
            <person name="Alfaro M."/>
            <person name="Sun H."/>
            <person name="Tritt A."/>
            <person name="Yoshinaga Y."/>
            <person name="Zwiers L.-H."/>
            <person name="Turgeon B."/>
            <person name="Goodwin S."/>
            <person name="Spatafora J."/>
            <person name="Crous P."/>
            <person name="Grigoriev I."/>
        </authorList>
    </citation>
    <scope>NUCLEOTIDE SEQUENCE</scope>
    <source>
        <strain evidence="3">CBS 122367</strain>
    </source>
</reference>
<dbReference type="EMBL" id="MU005584">
    <property type="protein sequence ID" value="KAF2683449.1"/>
    <property type="molecule type" value="Genomic_DNA"/>
</dbReference>
<feature type="region of interest" description="Disordered" evidence="1">
    <location>
        <begin position="860"/>
        <end position="1115"/>
    </location>
</feature>
<feature type="compositionally biased region" description="Polar residues" evidence="1">
    <location>
        <begin position="1133"/>
        <end position="1152"/>
    </location>
</feature>
<feature type="compositionally biased region" description="Polar residues" evidence="1">
    <location>
        <begin position="1085"/>
        <end position="1105"/>
    </location>
</feature>
<evidence type="ECO:0000259" key="2">
    <source>
        <dbReference type="Pfam" id="PF10407"/>
    </source>
</evidence>
<dbReference type="AlphaFoldDB" id="A0A6G1IZY6"/>
<feature type="compositionally biased region" description="Acidic residues" evidence="1">
    <location>
        <begin position="1162"/>
        <end position="1179"/>
    </location>
</feature>
<dbReference type="SMART" id="SM00384">
    <property type="entry name" value="AT_hook"/>
    <property type="match status" value="3"/>
</dbReference>
<accession>A0A6G1IZY6</accession>
<evidence type="ECO:0000313" key="3">
    <source>
        <dbReference type="EMBL" id="KAF2683449.1"/>
    </source>
</evidence>
<feature type="region of interest" description="Disordered" evidence="1">
    <location>
        <begin position="1133"/>
        <end position="1193"/>
    </location>
</feature>
<protein>
    <recommendedName>
        <fullName evidence="2">Nucleolar protein Dnt1-like N-terminal domain-containing protein</fullName>
    </recommendedName>
</protein>
<feature type="compositionally biased region" description="Polar residues" evidence="1">
    <location>
        <begin position="321"/>
        <end position="339"/>
    </location>
</feature>
<sequence>MAASNNRMRLIVEVLPLLVENAHGPHQAAAMAAFKGRKFALPVQTDHTFEQVWRQIEERYKRNYLSPAQAACFIIEKLQDAYGCDLDLGDTVGDIFEGEINNHMRMIKVVPSFINRDFSMPVTTNLRPMSASKRIRETTVERTSKRRRLEEEQRELMDLDPARDRPLASTESDRSVDKDMERANLHRQTGRSRSRRSNTGSLVFVKVSQTGNQEFVPQVKEESPELGMPPPRTIPESHGQRFKKPLLPASRLSTAVHQQTSSPASASRRSSTETRPQGLLQEGRIEQGAIDHAGVENDDAQVGLDNLPSPHEDPEEAAILQSPNSTPDQVQIVVSQSASRRQRVYGMPGSPPFMKPKTKPSATYSRSPNNPNDLERDVSLLNSSRPHSKGAQMKANGQSGTQRRSSNVHSFQLAEPDEIESTPQGDTAAASRPDARVENTGISMEDAGEIANGTSGLDESPGLEPKKMGSLIKPKQKAYNISRMPKAIQGCTDSDTRSKSTSMSASTASSDASRVSPSVRSGMVSLPRRIIRATSPKVLISKKVSSKISRLQAQAPVGPDKHADSDSHRATNGMLPRPSSVSGTNTSGFTKSTQTSSTPLLVKVHAIHKRTPIPLPENVRHLYKVDTSHSGQSSTPRKRGRPLKYPNAPPKTPRPRGRPRKEPILAPPKESNPDPSEEVSPAPGKESVPVPRKGRGRPRKDPGNAAVSTGAKSLSSQRKAKPIATKPPPMSTEANGTTKDAIILSSGGSSPGDSNAGNGGTETGAPIAKLTTPDPSEDPPSELKITPYLEKKHTGVMARLFPEGHEKARKKQNPTREIFGSPIARMAKKRSDVVGDAETSLDANVNVQIDSADMELQLQNAAAMDYMETSESPEPQVEISKDLDNEPTGQETDSKPAPWDSTSWGFGAVDQQNEVTEQAQVEIASRSRSKSTASSNSEGTTESEPESDAEAVDEAKSKSASAANSTRSSPEVSRQPARYLSHSPTPAKSDSDEESETSRSRSPSRVASPKVAKGVEDGSDESSGGSDSSDESESENEDVEMADADPPSSPPGIPPRPITLVPATQSSQLRGSSQPGLRRDPAAIPSNTPLASATQPTPRVSSARPTNVKPIPRRTAYSKFSTLSEQLNELRANPQSAQTLRKFNPKTQNLTQLKGGKKLPFGDDDDSEEESSSESSGEEEGGKGKNGGLCSVA</sequence>
<feature type="compositionally biased region" description="Polar residues" evidence="1">
    <location>
        <begin position="746"/>
        <end position="756"/>
    </location>
</feature>
<feature type="compositionally biased region" description="Polar residues" evidence="1">
    <location>
        <begin position="1062"/>
        <end position="1075"/>
    </location>
</feature>
<dbReference type="PRINTS" id="PR00929">
    <property type="entry name" value="ATHOOK"/>
</dbReference>
<feature type="compositionally biased region" description="Polar residues" evidence="1">
    <location>
        <begin position="360"/>
        <end position="372"/>
    </location>
</feature>
<dbReference type="OrthoDB" id="6365676at2759"/>